<sequence length="69" mass="7434">MKGKHQRISHKPLLGTCFLLLGGEENGWHGAETTPPGGQWVELCDLAAAEKEGITAGILECLEGHLVRQ</sequence>
<gene>
    <name evidence="1" type="ORF">PBY51_007651</name>
</gene>
<dbReference type="Proteomes" id="UP001346869">
    <property type="component" value="Unassembled WGS sequence"/>
</dbReference>
<dbReference type="AlphaFoldDB" id="A0AAN7X800"/>
<dbReference type="EMBL" id="JAUZQC010000017">
    <property type="protein sequence ID" value="KAK5856026.1"/>
    <property type="molecule type" value="Genomic_DNA"/>
</dbReference>
<keyword evidence="2" id="KW-1185">Reference proteome</keyword>
<accession>A0AAN7X800</accession>
<evidence type="ECO:0000313" key="1">
    <source>
        <dbReference type="EMBL" id="KAK5856026.1"/>
    </source>
</evidence>
<protein>
    <submittedName>
        <fullName evidence="1">Uncharacterized protein</fullName>
    </submittedName>
</protein>
<evidence type="ECO:0000313" key="2">
    <source>
        <dbReference type="Proteomes" id="UP001346869"/>
    </source>
</evidence>
<proteinExistence type="predicted"/>
<organism evidence="1 2">
    <name type="scientific">Eleginops maclovinus</name>
    <name type="common">Patagonian blennie</name>
    <name type="synonym">Eleginus maclovinus</name>
    <dbReference type="NCBI Taxonomy" id="56733"/>
    <lineage>
        <taxon>Eukaryota</taxon>
        <taxon>Metazoa</taxon>
        <taxon>Chordata</taxon>
        <taxon>Craniata</taxon>
        <taxon>Vertebrata</taxon>
        <taxon>Euteleostomi</taxon>
        <taxon>Actinopterygii</taxon>
        <taxon>Neopterygii</taxon>
        <taxon>Teleostei</taxon>
        <taxon>Neoteleostei</taxon>
        <taxon>Acanthomorphata</taxon>
        <taxon>Eupercaria</taxon>
        <taxon>Perciformes</taxon>
        <taxon>Notothenioidei</taxon>
        <taxon>Eleginopidae</taxon>
        <taxon>Eleginops</taxon>
    </lineage>
</organism>
<reference evidence="1 2" key="2">
    <citation type="journal article" date="2023" name="Mol. Biol. Evol.">
        <title>Genomics of Secondarily Temperate Adaptation in the Only Non-Antarctic Icefish.</title>
        <authorList>
            <person name="Rivera-Colon A.G."/>
            <person name="Rayamajhi N."/>
            <person name="Minhas B.F."/>
            <person name="Madrigal G."/>
            <person name="Bilyk K.T."/>
            <person name="Yoon V."/>
            <person name="Hune M."/>
            <person name="Gregory S."/>
            <person name="Cheng C.H.C."/>
            <person name="Catchen J.M."/>
        </authorList>
    </citation>
    <scope>NUCLEOTIDE SEQUENCE [LARGE SCALE GENOMIC DNA]</scope>
    <source>
        <strain evidence="1">JMC-PN-2008</strain>
    </source>
</reference>
<comment type="caution">
    <text evidence="1">The sequence shown here is derived from an EMBL/GenBank/DDBJ whole genome shotgun (WGS) entry which is preliminary data.</text>
</comment>
<name>A0AAN7X800_ELEMC</name>
<reference evidence="1 2" key="1">
    <citation type="journal article" date="2023" name="Genes (Basel)">
        <title>Chromosome-Level Genome Assembly and Circadian Gene Repertoire of the Patagonia Blennie Eleginops maclovinus-The Closest Ancestral Proxy of Antarctic Cryonotothenioids.</title>
        <authorList>
            <person name="Cheng C.C."/>
            <person name="Rivera-Colon A.G."/>
            <person name="Minhas B.F."/>
            <person name="Wilson L."/>
            <person name="Rayamajhi N."/>
            <person name="Vargas-Chacoff L."/>
            <person name="Catchen J.M."/>
        </authorList>
    </citation>
    <scope>NUCLEOTIDE SEQUENCE [LARGE SCALE GENOMIC DNA]</scope>
    <source>
        <strain evidence="1">JMC-PN-2008</strain>
    </source>
</reference>